<dbReference type="Gene3D" id="1.10.10.10">
    <property type="entry name" value="Winged helix-like DNA-binding domain superfamily/Winged helix DNA-binding domain"/>
    <property type="match status" value="1"/>
</dbReference>
<dbReference type="GO" id="GO:0003677">
    <property type="term" value="F:DNA binding"/>
    <property type="evidence" value="ECO:0007669"/>
    <property type="project" value="UniProtKB-KW"/>
</dbReference>
<dbReference type="Pfam" id="PF01638">
    <property type="entry name" value="HxlR"/>
    <property type="match status" value="1"/>
</dbReference>
<keyword evidence="2" id="KW-0238">DNA-binding</keyword>
<sequence>MSKEKSLPYLSPELCGLAEGAKIVGDQWILLILREAFYGVTRFETMRSHTGITKQTLATRLKLMTDLGLLSRIPYREEGARERYEYQLTEKSRTLAPVLLALMEWGHRQVLHTAPHLTLVDKETGDPLHIGYVNTQGHEVKPHQVQIVPTPKG</sequence>
<evidence type="ECO:0000313" key="5">
    <source>
        <dbReference type="EMBL" id="KJN29769.1"/>
    </source>
</evidence>
<evidence type="ECO:0000259" key="4">
    <source>
        <dbReference type="PROSITE" id="PS51118"/>
    </source>
</evidence>
<dbReference type="PATRIC" id="fig|1619248.3.peg.161"/>
<dbReference type="OrthoDB" id="9807069at2"/>
<dbReference type="InterPro" id="IPR002577">
    <property type="entry name" value="HTH_HxlR"/>
</dbReference>
<dbReference type="PANTHER" id="PTHR33204">
    <property type="entry name" value="TRANSCRIPTIONAL REGULATOR, MARR FAMILY"/>
    <property type="match status" value="1"/>
</dbReference>
<name>A0A0F1B8Z9_9ENTR</name>
<feature type="domain" description="HTH hxlR-type" evidence="4">
    <location>
        <begin position="15"/>
        <end position="114"/>
    </location>
</feature>
<dbReference type="AlphaFoldDB" id="A0A0F1B8Z9"/>
<evidence type="ECO:0000256" key="1">
    <source>
        <dbReference type="ARBA" id="ARBA00023015"/>
    </source>
</evidence>
<proteinExistence type="predicted"/>
<dbReference type="Proteomes" id="UP000033352">
    <property type="component" value="Unassembled WGS sequence"/>
</dbReference>
<evidence type="ECO:0000256" key="3">
    <source>
        <dbReference type="ARBA" id="ARBA00023163"/>
    </source>
</evidence>
<dbReference type="EMBL" id="JZYX01000010">
    <property type="protein sequence ID" value="KJN29769.1"/>
    <property type="molecule type" value="Genomic_DNA"/>
</dbReference>
<dbReference type="InterPro" id="IPR036388">
    <property type="entry name" value="WH-like_DNA-bd_sf"/>
</dbReference>
<organism evidence="5 6">
    <name type="scientific">Enterobacter sichuanensis</name>
    <dbReference type="NCBI Taxonomy" id="2071710"/>
    <lineage>
        <taxon>Bacteria</taxon>
        <taxon>Pseudomonadati</taxon>
        <taxon>Pseudomonadota</taxon>
        <taxon>Gammaproteobacteria</taxon>
        <taxon>Enterobacterales</taxon>
        <taxon>Enterobacteriaceae</taxon>
        <taxon>Enterobacter</taxon>
        <taxon>Enterobacter cloacae complex</taxon>
    </lineage>
</organism>
<protein>
    <submittedName>
        <fullName evidence="5">Transcriptional regulator</fullName>
    </submittedName>
</protein>
<gene>
    <name evidence="5" type="ORF">SS37_06275</name>
</gene>
<dbReference type="InterPro" id="IPR036390">
    <property type="entry name" value="WH_DNA-bd_sf"/>
</dbReference>
<evidence type="ECO:0000256" key="2">
    <source>
        <dbReference type="ARBA" id="ARBA00023125"/>
    </source>
</evidence>
<accession>A0A0F1B8Z9</accession>
<keyword evidence="3" id="KW-0804">Transcription</keyword>
<keyword evidence="1" id="KW-0805">Transcription regulation</keyword>
<dbReference type="SUPFAM" id="SSF46785">
    <property type="entry name" value="Winged helix' DNA-binding domain"/>
    <property type="match status" value="1"/>
</dbReference>
<comment type="caution">
    <text evidence="5">The sequence shown here is derived from an EMBL/GenBank/DDBJ whole genome shotgun (WGS) entry which is preliminary data.</text>
</comment>
<dbReference type="RefSeq" id="WP_045285028.1">
    <property type="nucleotide sequence ID" value="NZ_JZYX01000010.1"/>
</dbReference>
<dbReference type="PANTHER" id="PTHR33204:SF18">
    <property type="entry name" value="TRANSCRIPTIONAL REGULATORY PROTEIN"/>
    <property type="match status" value="1"/>
</dbReference>
<evidence type="ECO:0000313" key="6">
    <source>
        <dbReference type="Proteomes" id="UP000033352"/>
    </source>
</evidence>
<reference evidence="5 6" key="1">
    <citation type="submission" date="2015-03" db="EMBL/GenBank/DDBJ databases">
        <authorList>
            <person name="McCorrison J."/>
            <person name="Sanka R."/>
            <person name="Adams M."/>
            <person name="Brinkac L."/>
            <person name="Nierman W."/>
            <person name="Sutton G."/>
            <person name="Nelson K."/>
            <person name="Kiedrowski L."/>
            <person name="Guerrero D."/>
            <person name="Bonomo R."/>
        </authorList>
    </citation>
    <scope>NUCLEOTIDE SEQUENCE [LARGE SCALE GENOMIC DNA]</scope>
    <source>
        <strain evidence="5 6">35699</strain>
    </source>
</reference>
<dbReference type="PROSITE" id="PS51118">
    <property type="entry name" value="HTH_HXLR"/>
    <property type="match status" value="1"/>
</dbReference>